<feature type="chain" id="PRO_5047436725" evidence="2">
    <location>
        <begin position="23"/>
        <end position="948"/>
    </location>
</feature>
<keyword evidence="1" id="KW-0812">Transmembrane</keyword>
<feature type="signal peptide" evidence="2">
    <location>
        <begin position="1"/>
        <end position="22"/>
    </location>
</feature>
<proteinExistence type="predicted"/>
<evidence type="ECO:0000256" key="1">
    <source>
        <dbReference type="SAM" id="Phobius"/>
    </source>
</evidence>
<reference evidence="3 4" key="1">
    <citation type="submission" date="2024-08" db="EMBL/GenBank/DDBJ databases">
        <authorList>
            <person name="Cucini C."/>
            <person name="Frati F."/>
        </authorList>
    </citation>
    <scope>NUCLEOTIDE SEQUENCE [LARGE SCALE GENOMIC DNA]</scope>
</reference>
<keyword evidence="1" id="KW-0472">Membrane</keyword>
<keyword evidence="4" id="KW-1185">Reference proteome</keyword>
<organism evidence="3 4">
    <name type="scientific">Orchesella dallaii</name>
    <dbReference type="NCBI Taxonomy" id="48710"/>
    <lineage>
        <taxon>Eukaryota</taxon>
        <taxon>Metazoa</taxon>
        <taxon>Ecdysozoa</taxon>
        <taxon>Arthropoda</taxon>
        <taxon>Hexapoda</taxon>
        <taxon>Collembola</taxon>
        <taxon>Entomobryomorpha</taxon>
        <taxon>Entomobryoidea</taxon>
        <taxon>Orchesellidae</taxon>
        <taxon>Orchesellinae</taxon>
        <taxon>Orchesella</taxon>
    </lineage>
</organism>
<keyword evidence="2" id="KW-0732">Signal</keyword>
<dbReference type="Proteomes" id="UP001642540">
    <property type="component" value="Unassembled WGS sequence"/>
</dbReference>
<name>A0ABP1S869_9HEXA</name>
<dbReference type="EMBL" id="CAXLJM020000164">
    <property type="protein sequence ID" value="CAL8146871.1"/>
    <property type="molecule type" value="Genomic_DNA"/>
</dbReference>
<feature type="transmembrane region" description="Helical" evidence="1">
    <location>
        <begin position="858"/>
        <end position="878"/>
    </location>
</feature>
<evidence type="ECO:0000313" key="4">
    <source>
        <dbReference type="Proteomes" id="UP001642540"/>
    </source>
</evidence>
<feature type="transmembrane region" description="Helical" evidence="1">
    <location>
        <begin position="562"/>
        <end position="581"/>
    </location>
</feature>
<sequence length="948" mass="109211">MDIKTIVTVLFILSILAEIACSWSLSSRYYIDAQNYISKTKKSSTIVKDLKNLISTYDGLKVHSLEGLGEFLQPVQHCLIHMTNFGGVDLPGLAVASIQRKTKLTVCHKTIYAISSSLELRHNTSSARHRKLSCEEAIPKCPLSPLFVDSKCVGLNFRRFVTRIRPWTCEVIVSIYQKQMTEYPHSIALSYTEQTENQLSVFEERDSNSFRYVHYSIPSWSPINILITEEEYVLATSQTLESPNAIGAWLKFSLENKLTWDINKKQIFRDTFFVVFTEPLALNMGFALEHYDIHYVRCAFAVQLKLSFGKYEIHFLKANTFLKNMEPIMTRQESSSQSKIFDASDIGSFVFATPLFKEASVLTPEKFLYESICKTMYLRLTSSRHQTSGELYSVKWVGEWLQILRRYNYTFLYNFHSIRCSTHDIKLHEIEFDAEFVGCSNIIGIHDKISPTAVSHPLALDDPIRKMGFISCGSSAVQALAFRELFRVFDGYLWTCLVVFNLIIMPVVLCIIVYLSDKNQTTSDLPGAVRKISFSSRFFFQPVIILLEQGGAFTNKNLNAAALRWVAAALILVAIVLSNSYKYDNVYNIMLPRKKAPLWFFHQLIKENFSIYTRTSYVYLDLRNRDFTYAEKIYRREFKAELSGHATFLSDNNSEPAVIYSELITIYIREADILQFLSMEFLSPWQEENGPNNGSIQETLKFNLDVFGNLLKNTKLHPLEKTLPHHLILGNVNGYTILQLMQRRKEFESQQAHKFLQILKECQNTAFVLPYANIVNLFTKLRNHGNSKLTIGKEILLERNIGMALQGWISNHLIYTIGWFQDFGYWKHVRNIYWKNLTSIAHVNSDYTHQTSQISGNILVIFVTLLCGHSLAVLSYIFEIRKEIYILLVSGVKSVYNILGKIWSRSQYLNVYGSSRCRTAMKHGLFLIVMLTIVPSFCLFVSEQLFRF</sequence>
<accession>A0ABP1S869</accession>
<protein>
    <submittedName>
        <fullName evidence="3">Uncharacterized protein</fullName>
    </submittedName>
</protein>
<comment type="caution">
    <text evidence="3">The sequence shown here is derived from an EMBL/GenBank/DDBJ whole genome shotgun (WGS) entry which is preliminary data.</text>
</comment>
<feature type="transmembrane region" description="Helical" evidence="1">
    <location>
        <begin position="884"/>
        <end position="903"/>
    </location>
</feature>
<gene>
    <name evidence="3" type="ORF">ODALV1_LOCUS30962</name>
</gene>
<evidence type="ECO:0000313" key="3">
    <source>
        <dbReference type="EMBL" id="CAL8146871.1"/>
    </source>
</evidence>
<feature type="transmembrane region" description="Helical" evidence="1">
    <location>
        <begin position="924"/>
        <end position="942"/>
    </location>
</feature>
<feature type="transmembrane region" description="Helical" evidence="1">
    <location>
        <begin position="492"/>
        <end position="516"/>
    </location>
</feature>
<evidence type="ECO:0000256" key="2">
    <source>
        <dbReference type="SAM" id="SignalP"/>
    </source>
</evidence>
<keyword evidence="1" id="KW-1133">Transmembrane helix</keyword>